<feature type="domain" description="TEA" evidence="8">
    <location>
        <begin position="44"/>
        <end position="118"/>
    </location>
</feature>
<feature type="region of interest" description="Disordered" evidence="7">
    <location>
        <begin position="231"/>
        <end position="267"/>
    </location>
</feature>
<feature type="region of interest" description="Disordered" evidence="7">
    <location>
        <begin position="408"/>
        <end position="468"/>
    </location>
</feature>
<dbReference type="eggNOG" id="KOG3841">
    <property type="taxonomic scope" value="Eukaryota"/>
</dbReference>
<evidence type="ECO:0000256" key="7">
    <source>
        <dbReference type="SAM" id="MobiDB-lite"/>
    </source>
</evidence>
<reference evidence="9 10" key="1">
    <citation type="journal article" date="2011" name="Proc. Natl. Acad. Sci. U.S.A.">
        <title>Evolutionary erosion of yeast sex chromosomes by mating-type switching accidents.</title>
        <authorList>
            <person name="Gordon J.L."/>
            <person name="Armisen D."/>
            <person name="Proux-Wera E."/>
            <person name="Oheigeartaigh S.S."/>
            <person name="Byrne K.P."/>
            <person name="Wolfe K.H."/>
        </authorList>
    </citation>
    <scope>NUCLEOTIDE SEQUENCE [LARGE SCALE GENOMIC DNA]</scope>
    <source>
        <strain evidence="10">ATCC 22294 / BCRC 22015 / CBS 2517 / CECT 1963 / NBRC 1671 / NRRL Y-8276</strain>
    </source>
</reference>
<evidence type="ECO:0000256" key="3">
    <source>
        <dbReference type="ARBA" id="ARBA00023015"/>
    </source>
</evidence>
<feature type="compositionally biased region" description="Low complexity" evidence="7">
    <location>
        <begin position="426"/>
        <end position="454"/>
    </location>
</feature>
<dbReference type="PROSITE" id="PS51088">
    <property type="entry name" value="TEA_2"/>
    <property type="match status" value="1"/>
</dbReference>
<dbReference type="STRING" id="1071382.H2AYX6"/>
<organism evidence="9 10">
    <name type="scientific">Kazachstania africana (strain ATCC 22294 / BCRC 22015 / CBS 2517 / CECT 1963 / NBRC 1671 / NRRL Y-8276)</name>
    <name type="common">Yeast</name>
    <name type="synonym">Kluyveromyces africanus</name>
    <dbReference type="NCBI Taxonomy" id="1071382"/>
    <lineage>
        <taxon>Eukaryota</taxon>
        <taxon>Fungi</taxon>
        <taxon>Dikarya</taxon>
        <taxon>Ascomycota</taxon>
        <taxon>Saccharomycotina</taxon>
        <taxon>Saccharomycetes</taxon>
        <taxon>Saccharomycetales</taxon>
        <taxon>Saccharomycetaceae</taxon>
        <taxon>Kazachstania</taxon>
    </lineage>
</organism>
<accession>H2AYX6</accession>
<feature type="compositionally biased region" description="Low complexity" evidence="7">
    <location>
        <begin position="245"/>
        <end position="267"/>
    </location>
</feature>
<evidence type="ECO:0000259" key="8">
    <source>
        <dbReference type="PROSITE" id="PS51088"/>
    </source>
</evidence>
<dbReference type="InParanoid" id="H2AYX6"/>
<dbReference type="InterPro" id="IPR000818">
    <property type="entry name" value="TEA/ATTS_dom"/>
</dbReference>
<dbReference type="Proteomes" id="UP000005220">
    <property type="component" value="Chromosome 8"/>
</dbReference>
<keyword evidence="4" id="KW-0804">Transcription</keyword>
<protein>
    <recommendedName>
        <fullName evidence="8">TEA domain-containing protein</fullName>
    </recommendedName>
</protein>
<feature type="compositionally biased region" description="Polar residues" evidence="7">
    <location>
        <begin position="408"/>
        <end position="420"/>
    </location>
</feature>
<feature type="compositionally biased region" description="Polar residues" evidence="7">
    <location>
        <begin position="15"/>
        <end position="26"/>
    </location>
</feature>
<sequence length="468" mass="53783">MLNDSIPYNHDTPKTMDTNQISSPSRDQQIAYHEQIQYHNYLSLMQGQDKWPYKVENAFTSALRLIMKSGTSKIKVRNKNYGRNELISLYIKYQTGEIRTKKQISSHIQVWKKSILNKMSSNMHLTALDTEMLSLIENGAGQNEQNSKLFYSVFEEIIDALAKRESMNLLHQANYNSQYPQNINGLVPNVQVYVNPYQFQQQQQVILTNPNPGMLQQQYPSNIHPQNWGFNAQNDYGNHYHSDLQTSNSTSMPQQPQQQWRRTNQNENQQTQHHLIFGHVEGNEHPVLPPADRLKLPQGSPPTHFQHITELKSSVLTPRADLLHSQNQNASPINNILRPDHIMSPKPVFPQSSITPIQQLPPAYHNTQPQPPNLNGSLLYMHKNPQMQDQHQPAALLPYQQYFSNQVSASPYQTSQSKPSFSPGIGQLQGPQQSLVQQQERLSQSQLQQQQLHSFNHIPPIHRSPQNE</sequence>
<dbReference type="Gene3D" id="6.10.20.40">
    <property type="entry name" value="TEA/ATTS domain"/>
    <property type="match status" value="1"/>
</dbReference>
<dbReference type="PROSITE" id="PS00554">
    <property type="entry name" value="TEA_1"/>
    <property type="match status" value="1"/>
</dbReference>
<dbReference type="SMART" id="SM00426">
    <property type="entry name" value="TEA"/>
    <property type="match status" value="1"/>
</dbReference>
<proteinExistence type="inferred from homology"/>
<dbReference type="AlphaFoldDB" id="H2AYX6"/>
<dbReference type="OrthoDB" id="10006572at2759"/>
<dbReference type="PANTHER" id="PTHR11834">
    <property type="entry name" value="TRANSCRIPTIONAL ENHANCER FACTOR TEF RELATED"/>
    <property type="match status" value="1"/>
</dbReference>
<dbReference type="KEGG" id="kaf:KAFR_0H01220"/>
<dbReference type="RefSeq" id="XP_003958667.1">
    <property type="nucleotide sequence ID" value="XM_003958618.1"/>
</dbReference>
<keyword evidence="3" id="KW-0805">Transcription regulation</keyword>
<dbReference type="GO" id="GO:0005634">
    <property type="term" value="C:nucleus"/>
    <property type="evidence" value="ECO:0007669"/>
    <property type="project" value="UniProtKB-SubCell"/>
</dbReference>
<evidence type="ECO:0000256" key="4">
    <source>
        <dbReference type="ARBA" id="ARBA00023163"/>
    </source>
</evidence>
<evidence type="ECO:0000256" key="6">
    <source>
        <dbReference type="PROSITE-ProRule" id="PRU00505"/>
    </source>
</evidence>
<dbReference type="EMBL" id="HE650828">
    <property type="protein sequence ID" value="CCF59532.1"/>
    <property type="molecule type" value="Genomic_DNA"/>
</dbReference>
<evidence type="ECO:0000256" key="1">
    <source>
        <dbReference type="ARBA" id="ARBA00004123"/>
    </source>
</evidence>
<dbReference type="InterPro" id="IPR050937">
    <property type="entry name" value="TEC1_TEAD_TF"/>
</dbReference>
<evidence type="ECO:0000313" key="9">
    <source>
        <dbReference type="EMBL" id="CCF59532.1"/>
    </source>
</evidence>
<keyword evidence="5" id="KW-0539">Nucleus</keyword>
<comment type="similarity">
    <text evidence="2">Belongs to the TEC1 family.</text>
</comment>
<dbReference type="GO" id="GO:0000978">
    <property type="term" value="F:RNA polymerase II cis-regulatory region sequence-specific DNA binding"/>
    <property type="evidence" value="ECO:0007669"/>
    <property type="project" value="TreeGrafter"/>
</dbReference>
<comment type="subcellular location">
    <subcellularLocation>
        <location evidence="1">Nucleus</location>
    </subcellularLocation>
</comment>
<dbReference type="GO" id="GO:0005667">
    <property type="term" value="C:transcription regulator complex"/>
    <property type="evidence" value="ECO:0007669"/>
    <property type="project" value="TreeGrafter"/>
</dbReference>
<gene>
    <name evidence="9" type="primary">KAFR0H01220</name>
    <name evidence="9" type="ORF">KAFR_0H01220</name>
</gene>
<name>H2AYX6_KAZAF</name>
<dbReference type="PRINTS" id="PR00065">
    <property type="entry name" value="TEADOMAIN"/>
</dbReference>
<dbReference type="HOGENOM" id="CLU_584023_0_0_1"/>
<feature type="DNA-binding region" description="TEA" evidence="6">
    <location>
        <begin position="44"/>
        <end position="118"/>
    </location>
</feature>
<evidence type="ECO:0000256" key="2">
    <source>
        <dbReference type="ARBA" id="ARBA00008421"/>
    </source>
</evidence>
<dbReference type="PANTHER" id="PTHR11834:SF0">
    <property type="entry name" value="PROTEIN SCALLOPED"/>
    <property type="match status" value="1"/>
</dbReference>
<evidence type="ECO:0000313" key="10">
    <source>
        <dbReference type="Proteomes" id="UP000005220"/>
    </source>
</evidence>
<keyword evidence="10" id="KW-1185">Reference proteome</keyword>
<dbReference type="GeneID" id="13887529"/>
<evidence type="ECO:0000256" key="5">
    <source>
        <dbReference type="ARBA" id="ARBA00023242"/>
    </source>
</evidence>
<dbReference type="Pfam" id="PF01285">
    <property type="entry name" value="TEA"/>
    <property type="match status" value="1"/>
</dbReference>
<dbReference type="GO" id="GO:0000981">
    <property type="term" value="F:DNA-binding transcription factor activity, RNA polymerase II-specific"/>
    <property type="evidence" value="ECO:0007669"/>
    <property type="project" value="TreeGrafter"/>
</dbReference>
<dbReference type="InterPro" id="IPR038096">
    <property type="entry name" value="TEA/ATTS_sf"/>
</dbReference>
<feature type="region of interest" description="Disordered" evidence="7">
    <location>
        <begin position="1"/>
        <end position="26"/>
    </location>
</feature>